<evidence type="ECO:0000313" key="3">
    <source>
        <dbReference type="EMBL" id="GAA4339583.1"/>
    </source>
</evidence>
<dbReference type="Proteomes" id="UP001501725">
    <property type="component" value="Unassembled WGS sequence"/>
</dbReference>
<comment type="caution">
    <text evidence="3">The sequence shown here is derived from an EMBL/GenBank/DDBJ whole genome shotgun (WGS) entry which is preliminary data.</text>
</comment>
<keyword evidence="1" id="KW-0175">Coiled coil</keyword>
<proteinExistence type="predicted"/>
<protein>
    <recommendedName>
        <fullName evidence="5">Recombinase zinc beta ribbon domain-containing protein</fullName>
    </recommendedName>
</protein>
<keyword evidence="4" id="KW-1185">Reference proteome</keyword>
<evidence type="ECO:0000313" key="4">
    <source>
        <dbReference type="Proteomes" id="UP001501725"/>
    </source>
</evidence>
<reference evidence="4" key="1">
    <citation type="journal article" date="2019" name="Int. J. Syst. Evol. Microbiol.">
        <title>The Global Catalogue of Microorganisms (GCM) 10K type strain sequencing project: providing services to taxonomists for standard genome sequencing and annotation.</title>
        <authorList>
            <consortium name="The Broad Institute Genomics Platform"/>
            <consortium name="The Broad Institute Genome Sequencing Center for Infectious Disease"/>
            <person name="Wu L."/>
            <person name="Ma J."/>
        </authorList>
    </citation>
    <scope>NUCLEOTIDE SEQUENCE [LARGE SCALE GENOMIC DNA]</scope>
    <source>
        <strain evidence="4">JCM 17919</strain>
    </source>
</reference>
<accession>A0ABP8HIB0</accession>
<dbReference type="EMBL" id="BAABGY010000011">
    <property type="protein sequence ID" value="GAA4339583.1"/>
    <property type="molecule type" value="Genomic_DNA"/>
</dbReference>
<sequence>MYYYYHCTPKCGERFHAEEANAAFAKMLQNIKLNVVAHNAIEYFATSLYGSDGQSAEKERAKLKGEIEKNKERLNQAQQLLLDGTIDPADYKAIKNRYEPIVSQLESQLRSLSRENSDLADLLAFAGKFFTNLDKLYVESNLLLKQQLIGLMFPEKLIYSKKTFQTIGSNPLFALISKRGAGFGRRTHKKSPQYVGLSSEAPPSGLEPETL</sequence>
<evidence type="ECO:0000256" key="2">
    <source>
        <dbReference type="SAM" id="MobiDB-lite"/>
    </source>
</evidence>
<organism evidence="3 4">
    <name type="scientific">Flaviaesturariibacter amylovorans</name>
    <dbReference type="NCBI Taxonomy" id="1084520"/>
    <lineage>
        <taxon>Bacteria</taxon>
        <taxon>Pseudomonadati</taxon>
        <taxon>Bacteroidota</taxon>
        <taxon>Chitinophagia</taxon>
        <taxon>Chitinophagales</taxon>
        <taxon>Chitinophagaceae</taxon>
        <taxon>Flaviaestuariibacter</taxon>
    </lineage>
</organism>
<name>A0ABP8HIB0_9BACT</name>
<feature type="coiled-coil region" evidence="1">
    <location>
        <begin position="53"/>
        <end position="122"/>
    </location>
</feature>
<gene>
    <name evidence="3" type="ORF">GCM10023184_36790</name>
</gene>
<evidence type="ECO:0008006" key="5">
    <source>
        <dbReference type="Google" id="ProtNLM"/>
    </source>
</evidence>
<evidence type="ECO:0000256" key="1">
    <source>
        <dbReference type="SAM" id="Coils"/>
    </source>
</evidence>
<feature type="region of interest" description="Disordered" evidence="2">
    <location>
        <begin position="187"/>
        <end position="211"/>
    </location>
</feature>